<dbReference type="AlphaFoldDB" id="A0AAN9NX02"/>
<proteinExistence type="inferred from homology"/>
<dbReference type="CDD" id="cd00018">
    <property type="entry name" value="AP2"/>
    <property type="match status" value="1"/>
</dbReference>
<gene>
    <name evidence="10" type="ORF">VNO80_02573</name>
</gene>
<evidence type="ECO:0000256" key="4">
    <source>
        <dbReference type="ARBA" id="ARBA00023159"/>
    </source>
</evidence>
<dbReference type="SMART" id="SM00380">
    <property type="entry name" value="AP2"/>
    <property type="match status" value="1"/>
</dbReference>
<comment type="subcellular location">
    <subcellularLocation>
        <location evidence="1">Nucleus</location>
    </subcellularLocation>
</comment>
<keyword evidence="2" id="KW-0805">Transcription regulation</keyword>
<dbReference type="PRINTS" id="PR00367">
    <property type="entry name" value="ETHRSPELEMNT"/>
</dbReference>
<dbReference type="SUPFAM" id="SSF54171">
    <property type="entry name" value="DNA-binding domain"/>
    <property type="match status" value="1"/>
</dbReference>
<evidence type="ECO:0000313" key="10">
    <source>
        <dbReference type="EMBL" id="KAK7377153.1"/>
    </source>
</evidence>
<evidence type="ECO:0000256" key="8">
    <source>
        <dbReference type="SAM" id="MobiDB-lite"/>
    </source>
</evidence>
<evidence type="ECO:0000256" key="6">
    <source>
        <dbReference type="ARBA" id="ARBA00023242"/>
    </source>
</evidence>
<organism evidence="10 11">
    <name type="scientific">Phaseolus coccineus</name>
    <name type="common">Scarlet runner bean</name>
    <name type="synonym">Phaseolus multiflorus</name>
    <dbReference type="NCBI Taxonomy" id="3886"/>
    <lineage>
        <taxon>Eukaryota</taxon>
        <taxon>Viridiplantae</taxon>
        <taxon>Streptophyta</taxon>
        <taxon>Embryophyta</taxon>
        <taxon>Tracheophyta</taxon>
        <taxon>Spermatophyta</taxon>
        <taxon>Magnoliopsida</taxon>
        <taxon>eudicotyledons</taxon>
        <taxon>Gunneridae</taxon>
        <taxon>Pentapetalae</taxon>
        <taxon>rosids</taxon>
        <taxon>fabids</taxon>
        <taxon>Fabales</taxon>
        <taxon>Fabaceae</taxon>
        <taxon>Papilionoideae</taxon>
        <taxon>50 kb inversion clade</taxon>
        <taxon>NPAAA clade</taxon>
        <taxon>indigoferoid/millettioid clade</taxon>
        <taxon>Phaseoleae</taxon>
        <taxon>Phaseolus</taxon>
    </lineage>
</organism>
<feature type="domain" description="AP2/ERF" evidence="9">
    <location>
        <begin position="37"/>
        <end position="94"/>
    </location>
</feature>
<feature type="region of interest" description="Disordered" evidence="8">
    <location>
        <begin position="1"/>
        <end position="24"/>
    </location>
</feature>
<dbReference type="FunFam" id="3.30.730.10:FF:000001">
    <property type="entry name" value="Ethylene-responsive transcription factor 2"/>
    <property type="match status" value="1"/>
</dbReference>
<keyword evidence="5" id="KW-0804">Transcription</keyword>
<sequence length="238" mass="26712">MVKPAMTTVDSSSSSSSSSPAACYDSFSTNNSSGCKVYKGVRKRKWGKWVSEIRLPNSRERIWLGSYDTQEKAARAFDAALYCLRGKGASFNFPDTPQHMEMESVKIPCSHQEVQEAAAKFANKVEVLAEEEEDGEVGARSESKFNDTTDANTTFPIYDGGTSNHTQVDQDTMDWTFMNMLDDLNVSDFGLYFGAEKAEFLCPTTQTPLLFHNGDEIEIDDHDHDAFSNHSFLWSWNF</sequence>
<keyword evidence="3" id="KW-0238">DNA-binding</keyword>
<dbReference type="GO" id="GO:0005634">
    <property type="term" value="C:nucleus"/>
    <property type="evidence" value="ECO:0007669"/>
    <property type="project" value="UniProtKB-SubCell"/>
</dbReference>
<dbReference type="EMBL" id="JAYMYR010000002">
    <property type="protein sequence ID" value="KAK7377153.1"/>
    <property type="molecule type" value="Genomic_DNA"/>
</dbReference>
<dbReference type="InterPro" id="IPR036955">
    <property type="entry name" value="AP2/ERF_dom_sf"/>
</dbReference>
<keyword evidence="4" id="KW-0010">Activator</keyword>
<dbReference type="InterPro" id="IPR016177">
    <property type="entry name" value="DNA-bd_dom_sf"/>
</dbReference>
<protein>
    <recommendedName>
        <fullName evidence="9">AP2/ERF domain-containing protein</fullName>
    </recommendedName>
</protein>
<evidence type="ECO:0000259" key="9">
    <source>
        <dbReference type="PROSITE" id="PS51032"/>
    </source>
</evidence>
<evidence type="ECO:0000256" key="1">
    <source>
        <dbReference type="ARBA" id="ARBA00004123"/>
    </source>
</evidence>
<evidence type="ECO:0000256" key="2">
    <source>
        <dbReference type="ARBA" id="ARBA00023015"/>
    </source>
</evidence>
<evidence type="ECO:0000256" key="3">
    <source>
        <dbReference type="ARBA" id="ARBA00023125"/>
    </source>
</evidence>
<comment type="similarity">
    <text evidence="7">Belongs to the AP2/ERF transcription factor family. ERF subfamily.</text>
</comment>
<dbReference type="Pfam" id="PF00847">
    <property type="entry name" value="AP2"/>
    <property type="match status" value="1"/>
</dbReference>
<dbReference type="InterPro" id="IPR001471">
    <property type="entry name" value="AP2/ERF_dom"/>
</dbReference>
<reference evidence="10 11" key="1">
    <citation type="submission" date="2024-01" db="EMBL/GenBank/DDBJ databases">
        <title>The genomes of 5 underutilized Papilionoideae crops provide insights into root nodulation and disease resistanc.</title>
        <authorList>
            <person name="Jiang F."/>
        </authorList>
    </citation>
    <scope>NUCLEOTIDE SEQUENCE [LARGE SCALE GENOMIC DNA]</scope>
    <source>
        <strain evidence="10">JINMINGXINNONG_FW02</strain>
        <tissue evidence="10">Leaves</tissue>
    </source>
</reference>
<evidence type="ECO:0000256" key="5">
    <source>
        <dbReference type="ARBA" id="ARBA00023163"/>
    </source>
</evidence>
<dbReference type="Gene3D" id="3.30.730.10">
    <property type="entry name" value="AP2/ERF domain"/>
    <property type="match status" value="1"/>
</dbReference>
<keyword evidence="6" id="KW-0539">Nucleus</keyword>
<comment type="caution">
    <text evidence="10">The sequence shown here is derived from an EMBL/GenBank/DDBJ whole genome shotgun (WGS) entry which is preliminary data.</text>
</comment>
<dbReference type="PANTHER" id="PTHR31985:SF273">
    <property type="entry name" value="ETHYLENE-RESPONSIVE TRANSCRIPTION FACTOR ERF017"/>
    <property type="match status" value="1"/>
</dbReference>
<dbReference type="PROSITE" id="PS51032">
    <property type="entry name" value="AP2_ERF"/>
    <property type="match status" value="1"/>
</dbReference>
<accession>A0AAN9NX02</accession>
<dbReference type="Proteomes" id="UP001374584">
    <property type="component" value="Unassembled WGS sequence"/>
</dbReference>
<evidence type="ECO:0000313" key="11">
    <source>
        <dbReference type="Proteomes" id="UP001374584"/>
    </source>
</evidence>
<dbReference type="GO" id="GO:0003700">
    <property type="term" value="F:DNA-binding transcription factor activity"/>
    <property type="evidence" value="ECO:0007669"/>
    <property type="project" value="InterPro"/>
</dbReference>
<dbReference type="GO" id="GO:0003677">
    <property type="term" value="F:DNA binding"/>
    <property type="evidence" value="ECO:0007669"/>
    <property type="project" value="UniProtKB-KW"/>
</dbReference>
<name>A0AAN9NX02_PHACN</name>
<dbReference type="InterPro" id="IPR051032">
    <property type="entry name" value="AP2/ERF_TF_ERF_subfamily"/>
</dbReference>
<evidence type="ECO:0000256" key="7">
    <source>
        <dbReference type="ARBA" id="ARBA00024343"/>
    </source>
</evidence>
<keyword evidence="11" id="KW-1185">Reference proteome</keyword>
<dbReference type="PANTHER" id="PTHR31985">
    <property type="entry name" value="ETHYLENE-RESPONSIVE TRANSCRIPTION FACTOR ERF042-RELATED"/>
    <property type="match status" value="1"/>
</dbReference>